<name>A0A0E9MT97_9SPHN</name>
<dbReference type="Proteomes" id="UP000033202">
    <property type="component" value="Unassembled WGS sequence"/>
</dbReference>
<organism evidence="1 2">
    <name type="scientific">Sphingomonas changbaiensis NBRC 104936</name>
    <dbReference type="NCBI Taxonomy" id="1219043"/>
    <lineage>
        <taxon>Bacteria</taxon>
        <taxon>Pseudomonadati</taxon>
        <taxon>Pseudomonadota</taxon>
        <taxon>Alphaproteobacteria</taxon>
        <taxon>Sphingomonadales</taxon>
        <taxon>Sphingomonadaceae</taxon>
        <taxon>Sphingomonas</taxon>
    </lineage>
</organism>
<comment type="caution">
    <text evidence="1">The sequence shown here is derived from an EMBL/GenBank/DDBJ whole genome shotgun (WGS) entry which is preliminary data.</text>
</comment>
<evidence type="ECO:0000313" key="2">
    <source>
        <dbReference type="Proteomes" id="UP000033202"/>
    </source>
</evidence>
<dbReference type="STRING" id="1219043.SCH01S_53_00490"/>
<proteinExistence type="predicted"/>
<gene>
    <name evidence="1" type="ORF">SCH01S_53_00490</name>
</gene>
<reference evidence="1 2" key="1">
    <citation type="submission" date="2015-04" db="EMBL/GenBank/DDBJ databases">
        <title>Whole genome shotgun sequence of Sphingomonas changbaiensis NBRC 104936.</title>
        <authorList>
            <person name="Katano-Makiyama Y."/>
            <person name="Hosoyama A."/>
            <person name="Hashimoto M."/>
            <person name="Noguchi M."/>
            <person name="Tsuchikane K."/>
            <person name="Ohji S."/>
            <person name="Yamazoe A."/>
            <person name="Ichikawa N."/>
            <person name="Kimura A."/>
            <person name="Fujita N."/>
        </authorList>
    </citation>
    <scope>NUCLEOTIDE SEQUENCE [LARGE SCALE GENOMIC DNA]</scope>
    <source>
        <strain evidence="1 2">NBRC 104936</strain>
    </source>
</reference>
<keyword evidence="2" id="KW-1185">Reference proteome</keyword>
<sequence length="61" mass="6642">MGAPVLDINSLLASEQRSLLRARFSRATGARDREVAIAAGLAKSLRLTTYPHKSLSFELLT</sequence>
<protein>
    <submittedName>
        <fullName evidence="1">Uncharacterized protein</fullName>
    </submittedName>
</protein>
<dbReference type="AlphaFoldDB" id="A0A0E9MT97"/>
<evidence type="ECO:0000313" key="1">
    <source>
        <dbReference type="EMBL" id="GAO40977.1"/>
    </source>
</evidence>
<accession>A0A0E9MT97</accession>
<dbReference type="EMBL" id="BBWU01000053">
    <property type="protein sequence ID" value="GAO40977.1"/>
    <property type="molecule type" value="Genomic_DNA"/>
</dbReference>